<dbReference type="AlphaFoldDB" id="A0A8S2AXQ0"/>
<evidence type="ECO:0000256" key="8">
    <source>
        <dbReference type="PROSITE-ProRule" id="PRU00708"/>
    </source>
</evidence>
<proteinExistence type="inferred from homology"/>
<dbReference type="Pfam" id="PF01535">
    <property type="entry name" value="PPR"/>
    <property type="match status" value="2"/>
</dbReference>
<sequence length="450" mass="49667">MIFCEVLFSRIGTGGTITGVGRFIKEKNPKTQVIGVEPTESDILSGGKPGPHKIQGIGAGFIPKNLDQKIMDEVIAISSEEAIETAKQLALKEDLMVGISSGGAAAAIRVAKRHENVGKLIAVLMIKWFIWSVLPSFGRYHFLVMGSKVVMFKWSKNITPSQVIKLMRAEKDVEKSIAVFDSATAEYANGYLHDQGSFGYMVSRLVSANKFKAAEDLIVRMRVENCVVSEDILLSICRGYGRVHRPFDSLRVFHKMKDFDCDPSQKAYVSVLAILVEENQLNLAFKFYKNMREIGLPPTVASLNGLKPDAGLYGKVISGFCAVSKFREAANFLDEMILGGITPNRLTWNIHVKTSNEVVRGLCTNYPSRAFTLYLSMRSRGISVEVETLDSLVKCLCKKGEFQKAGQLVDEIVTDGCIPNKGTWKLLIGHTLDKTIVGEASDSLLRDLDI</sequence>
<keyword evidence="7" id="KW-0198">Cysteine biosynthesis</keyword>
<evidence type="ECO:0000259" key="9">
    <source>
        <dbReference type="Pfam" id="PF00291"/>
    </source>
</evidence>
<name>A0A8S2AXQ0_ARAAE</name>
<evidence type="ECO:0000256" key="1">
    <source>
        <dbReference type="ARBA" id="ARBA00001933"/>
    </source>
</evidence>
<dbReference type="SUPFAM" id="SSF53686">
    <property type="entry name" value="Tryptophan synthase beta subunit-like PLP-dependent enzymes"/>
    <property type="match status" value="1"/>
</dbReference>
<keyword evidence="4" id="KW-0808">Transferase</keyword>
<protein>
    <recommendedName>
        <fullName evidence="9">Tryptophan synthase beta chain-like PALP domain-containing protein</fullName>
    </recommendedName>
</protein>
<dbReference type="InterPro" id="IPR001926">
    <property type="entry name" value="TrpB-like_PALP"/>
</dbReference>
<feature type="domain" description="Tryptophan synthase beta chain-like PALP" evidence="9">
    <location>
        <begin position="7"/>
        <end position="115"/>
    </location>
</feature>
<dbReference type="InterPro" id="IPR002885">
    <property type="entry name" value="PPR_rpt"/>
</dbReference>
<evidence type="ECO:0000256" key="3">
    <source>
        <dbReference type="ARBA" id="ARBA00022605"/>
    </source>
</evidence>
<keyword evidence="6" id="KW-0663">Pyridoxal phosphate</keyword>
<dbReference type="GO" id="GO:0019344">
    <property type="term" value="P:cysteine biosynthetic process"/>
    <property type="evidence" value="ECO:0007669"/>
    <property type="project" value="UniProtKB-KW"/>
</dbReference>
<dbReference type="GO" id="GO:0016740">
    <property type="term" value="F:transferase activity"/>
    <property type="evidence" value="ECO:0007669"/>
    <property type="project" value="UniProtKB-KW"/>
</dbReference>
<evidence type="ECO:0000256" key="2">
    <source>
        <dbReference type="ARBA" id="ARBA00007103"/>
    </source>
</evidence>
<comment type="similarity">
    <text evidence="2">Belongs to the cysteine synthase/cystathionine beta-synthase family.</text>
</comment>
<evidence type="ECO:0000256" key="7">
    <source>
        <dbReference type="ARBA" id="ARBA00023192"/>
    </source>
</evidence>
<reference evidence="10" key="1">
    <citation type="submission" date="2021-01" db="EMBL/GenBank/DDBJ databases">
        <authorList>
            <person name="Bezrukov I."/>
        </authorList>
    </citation>
    <scope>NUCLEOTIDE SEQUENCE</scope>
</reference>
<dbReference type="Pfam" id="PF00291">
    <property type="entry name" value="PALP"/>
    <property type="match status" value="1"/>
</dbReference>
<accession>A0A8S2AXQ0</accession>
<evidence type="ECO:0000256" key="6">
    <source>
        <dbReference type="ARBA" id="ARBA00022898"/>
    </source>
</evidence>
<evidence type="ECO:0000313" key="10">
    <source>
        <dbReference type="EMBL" id="CAE6216479.1"/>
    </source>
</evidence>
<feature type="repeat" description="PPR" evidence="8">
    <location>
        <begin position="264"/>
        <end position="298"/>
    </location>
</feature>
<evidence type="ECO:0000313" key="11">
    <source>
        <dbReference type="Proteomes" id="UP000682877"/>
    </source>
</evidence>
<dbReference type="InterPro" id="IPR011990">
    <property type="entry name" value="TPR-like_helical_dom_sf"/>
</dbReference>
<dbReference type="PANTHER" id="PTHR10314">
    <property type="entry name" value="CYSTATHIONINE BETA-SYNTHASE"/>
    <property type="match status" value="1"/>
</dbReference>
<dbReference type="InterPro" id="IPR050214">
    <property type="entry name" value="Cys_Synth/Cystath_Beta-Synth"/>
</dbReference>
<feature type="repeat" description="PPR" evidence="8">
    <location>
        <begin position="385"/>
        <end position="419"/>
    </location>
</feature>
<keyword evidence="11" id="KW-1185">Reference proteome</keyword>
<evidence type="ECO:0000256" key="4">
    <source>
        <dbReference type="ARBA" id="ARBA00022679"/>
    </source>
</evidence>
<comment type="cofactor">
    <cofactor evidence="1">
        <name>pyridoxal 5'-phosphate</name>
        <dbReference type="ChEBI" id="CHEBI:597326"/>
    </cofactor>
</comment>
<dbReference type="Gene3D" id="1.25.40.10">
    <property type="entry name" value="Tetratricopeptide repeat domain"/>
    <property type="match status" value="3"/>
</dbReference>
<evidence type="ECO:0000256" key="5">
    <source>
        <dbReference type="ARBA" id="ARBA00022737"/>
    </source>
</evidence>
<dbReference type="Gene3D" id="3.40.50.1100">
    <property type="match status" value="1"/>
</dbReference>
<dbReference type="Proteomes" id="UP000682877">
    <property type="component" value="Chromosome 8"/>
</dbReference>
<dbReference type="InterPro" id="IPR036052">
    <property type="entry name" value="TrpB-like_PALP_sf"/>
</dbReference>
<dbReference type="NCBIfam" id="TIGR00756">
    <property type="entry name" value="PPR"/>
    <property type="match status" value="2"/>
</dbReference>
<keyword evidence="3" id="KW-0028">Amino-acid biosynthesis</keyword>
<dbReference type="PROSITE" id="PS51375">
    <property type="entry name" value="PPR"/>
    <property type="match status" value="3"/>
</dbReference>
<feature type="repeat" description="PPR" evidence="8">
    <location>
        <begin position="309"/>
        <end position="343"/>
    </location>
</feature>
<organism evidence="10 11">
    <name type="scientific">Arabidopsis arenosa</name>
    <name type="common">Sand rock-cress</name>
    <name type="synonym">Cardaminopsis arenosa</name>
    <dbReference type="NCBI Taxonomy" id="38785"/>
    <lineage>
        <taxon>Eukaryota</taxon>
        <taxon>Viridiplantae</taxon>
        <taxon>Streptophyta</taxon>
        <taxon>Embryophyta</taxon>
        <taxon>Tracheophyta</taxon>
        <taxon>Spermatophyta</taxon>
        <taxon>Magnoliopsida</taxon>
        <taxon>eudicotyledons</taxon>
        <taxon>Gunneridae</taxon>
        <taxon>Pentapetalae</taxon>
        <taxon>rosids</taxon>
        <taxon>malvids</taxon>
        <taxon>Brassicales</taxon>
        <taxon>Brassicaceae</taxon>
        <taxon>Camelineae</taxon>
        <taxon>Arabidopsis</taxon>
    </lineage>
</organism>
<dbReference type="FunFam" id="3.40.50.1100:FF:000006">
    <property type="entry name" value="Cysteine synthase"/>
    <property type="match status" value="1"/>
</dbReference>
<gene>
    <name evidence="10" type="ORF">AARE701A_LOCUS20387</name>
</gene>
<dbReference type="EMBL" id="LR999458">
    <property type="protein sequence ID" value="CAE6216479.1"/>
    <property type="molecule type" value="Genomic_DNA"/>
</dbReference>
<keyword evidence="5" id="KW-0677">Repeat</keyword>